<comment type="caution">
    <text evidence="1">The sequence shown here is derived from an EMBL/GenBank/DDBJ whole genome shotgun (WGS) entry which is preliminary data.</text>
</comment>
<keyword evidence="2" id="KW-1185">Reference proteome</keyword>
<protein>
    <submittedName>
        <fullName evidence="1">Uncharacterized protein</fullName>
    </submittedName>
</protein>
<dbReference type="Proteomes" id="UP000598996">
    <property type="component" value="Unassembled WGS sequence"/>
</dbReference>
<gene>
    <name evidence="1" type="ORF">JKJ07_18260</name>
</gene>
<dbReference type="EMBL" id="JAENHO010000005">
    <property type="protein sequence ID" value="MBL7256245.1"/>
    <property type="molecule type" value="Genomic_DNA"/>
</dbReference>
<organism evidence="1 2">
    <name type="scientific">Paractinoplanes lichenicola</name>
    <dbReference type="NCBI Taxonomy" id="2802976"/>
    <lineage>
        <taxon>Bacteria</taxon>
        <taxon>Bacillati</taxon>
        <taxon>Actinomycetota</taxon>
        <taxon>Actinomycetes</taxon>
        <taxon>Micromonosporales</taxon>
        <taxon>Micromonosporaceae</taxon>
        <taxon>Paractinoplanes</taxon>
    </lineage>
</organism>
<sequence>MSIWSWFKKRRQDRIELQRNEAVAKAMARGATPAQIKAAGDRAANGTTNAAVIGSINV</sequence>
<accession>A0ABS1VPU2</accession>
<evidence type="ECO:0000313" key="2">
    <source>
        <dbReference type="Proteomes" id="UP000598996"/>
    </source>
</evidence>
<name>A0ABS1VPU2_9ACTN</name>
<proteinExistence type="predicted"/>
<reference evidence="1 2" key="1">
    <citation type="submission" date="2021-01" db="EMBL/GenBank/DDBJ databases">
        <title>Actinoplanes sp. nov. LDG1-01 isolated from lichen.</title>
        <authorList>
            <person name="Saeng-In P."/>
            <person name="Phongsopitanun W."/>
            <person name="Kanchanasin P."/>
            <person name="Yuki M."/>
            <person name="Kudo T."/>
            <person name="Ohkuma M."/>
            <person name="Tanasupawat S."/>
        </authorList>
    </citation>
    <scope>NUCLEOTIDE SEQUENCE [LARGE SCALE GENOMIC DNA]</scope>
    <source>
        <strain evidence="1 2">LDG1-01</strain>
    </source>
</reference>
<evidence type="ECO:0000313" key="1">
    <source>
        <dbReference type="EMBL" id="MBL7256245.1"/>
    </source>
</evidence>
<dbReference type="RefSeq" id="WP_202992796.1">
    <property type="nucleotide sequence ID" value="NZ_JAENHO010000005.1"/>
</dbReference>